<dbReference type="EMBL" id="JABWDY010022044">
    <property type="protein sequence ID" value="KAF5191987.1"/>
    <property type="molecule type" value="Genomic_DNA"/>
</dbReference>
<dbReference type="OrthoDB" id="1688035at2759"/>
<evidence type="ECO:0000313" key="2">
    <source>
        <dbReference type="Proteomes" id="UP000554482"/>
    </source>
</evidence>
<reference evidence="1 2" key="1">
    <citation type="submission" date="2020-06" db="EMBL/GenBank/DDBJ databases">
        <title>Transcriptomic and genomic resources for Thalictrum thalictroides and T. hernandezii: Facilitating candidate gene discovery in an emerging model plant lineage.</title>
        <authorList>
            <person name="Arias T."/>
            <person name="Riano-Pachon D.M."/>
            <person name="Di Stilio V.S."/>
        </authorList>
    </citation>
    <scope>NUCLEOTIDE SEQUENCE [LARGE SCALE GENOMIC DNA]</scope>
    <source>
        <strain evidence="2">cv. WT478/WT964</strain>
        <tissue evidence="1">Leaves</tissue>
    </source>
</reference>
<keyword evidence="2" id="KW-1185">Reference proteome</keyword>
<dbReference type="Proteomes" id="UP000554482">
    <property type="component" value="Unassembled WGS sequence"/>
</dbReference>
<proteinExistence type="predicted"/>
<name>A0A7J6W4V3_THATH</name>
<sequence>MNWGPNLQEEKGACVCSCVAMDIGNWFESGRRSLRCGQRYNENEYDELATSNNLSVIGQSNNKAGWKLFWRKFKKEQRKMFYSSAPVQVPYDAYTYSQNFDQGTAWTEPDNLPRSFSARYADPSRMLPRKDVMNWGPNLQEEKGACVCSCVAMDIGNWFESGRRSLRCGQRYNENEYDELATSNNLSVIGQSNNKAGWKLFWRKFKKEQRKMFYSSAPVQVPYDAYTYSQNFDQGTAWTEPDNLPRSFSARYADPSRMLPRK</sequence>
<evidence type="ECO:0000313" key="1">
    <source>
        <dbReference type="EMBL" id="KAF5191987.1"/>
    </source>
</evidence>
<gene>
    <name evidence="1" type="ORF">FRX31_018427</name>
</gene>
<accession>A0A7J6W4V3</accession>
<dbReference type="AlphaFoldDB" id="A0A7J6W4V3"/>
<comment type="caution">
    <text evidence="1">The sequence shown here is derived from an EMBL/GenBank/DDBJ whole genome shotgun (WGS) entry which is preliminary data.</text>
</comment>
<protein>
    <submittedName>
        <fullName evidence="1">Uncharacterized protein</fullName>
    </submittedName>
</protein>
<dbReference type="PANTHER" id="PTHR33168">
    <property type="entry name" value="STRESS INDUCED PROTEIN-RELATED"/>
    <property type="match status" value="1"/>
</dbReference>
<organism evidence="1 2">
    <name type="scientific">Thalictrum thalictroides</name>
    <name type="common">Rue-anemone</name>
    <name type="synonym">Anemone thalictroides</name>
    <dbReference type="NCBI Taxonomy" id="46969"/>
    <lineage>
        <taxon>Eukaryota</taxon>
        <taxon>Viridiplantae</taxon>
        <taxon>Streptophyta</taxon>
        <taxon>Embryophyta</taxon>
        <taxon>Tracheophyta</taxon>
        <taxon>Spermatophyta</taxon>
        <taxon>Magnoliopsida</taxon>
        <taxon>Ranunculales</taxon>
        <taxon>Ranunculaceae</taxon>
        <taxon>Thalictroideae</taxon>
        <taxon>Thalictrum</taxon>
    </lineage>
</organism>